<evidence type="ECO:0000313" key="2">
    <source>
        <dbReference type="Proteomes" id="UP000887574"/>
    </source>
</evidence>
<dbReference type="Proteomes" id="UP000887574">
    <property type="component" value="Unplaced"/>
</dbReference>
<feature type="region of interest" description="Disordered" evidence="1">
    <location>
        <begin position="1"/>
        <end position="47"/>
    </location>
</feature>
<feature type="compositionally biased region" description="Polar residues" evidence="1">
    <location>
        <begin position="27"/>
        <end position="47"/>
    </location>
</feature>
<feature type="compositionally biased region" description="Polar residues" evidence="1">
    <location>
        <begin position="1"/>
        <end position="11"/>
    </location>
</feature>
<proteinExistence type="predicted"/>
<organism evidence="2 3">
    <name type="scientific">Ditylenchus dipsaci</name>
    <dbReference type="NCBI Taxonomy" id="166011"/>
    <lineage>
        <taxon>Eukaryota</taxon>
        <taxon>Metazoa</taxon>
        <taxon>Ecdysozoa</taxon>
        <taxon>Nematoda</taxon>
        <taxon>Chromadorea</taxon>
        <taxon>Rhabditida</taxon>
        <taxon>Tylenchina</taxon>
        <taxon>Tylenchomorpha</taxon>
        <taxon>Sphaerularioidea</taxon>
        <taxon>Anguinidae</taxon>
        <taxon>Anguininae</taxon>
        <taxon>Ditylenchus</taxon>
    </lineage>
</organism>
<sequence>MNQSTQPSGSSLPHRRRAFTVHHDASFSKTRSYSSSDTDNSAELRASDNSQNLMIVMVISVFHISDG</sequence>
<name>A0A915DED2_9BILA</name>
<dbReference type="WBParaSite" id="jg1899">
    <property type="protein sequence ID" value="jg1899"/>
    <property type="gene ID" value="jg1899"/>
</dbReference>
<accession>A0A915DED2</accession>
<keyword evidence="2" id="KW-1185">Reference proteome</keyword>
<dbReference type="AlphaFoldDB" id="A0A915DED2"/>
<reference evidence="3" key="1">
    <citation type="submission" date="2022-11" db="UniProtKB">
        <authorList>
            <consortium name="WormBaseParasite"/>
        </authorList>
    </citation>
    <scope>IDENTIFICATION</scope>
</reference>
<protein>
    <submittedName>
        <fullName evidence="3">Uncharacterized protein</fullName>
    </submittedName>
</protein>
<evidence type="ECO:0000313" key="3">
    <source>
        <dbReference type="WBParaSite" id="jg1899"/>
    </source>
</evidence>
<evidence type="ECO:0000256" key="1">
    <source>
        <dbReference type="SAM" id="MobiDB-lite"/>
    </source>
</evidence>